<keyword evidence="4" id="KW-0156">Chromatin regulator</keyword>
<evidence type="ECO:0000256" key="10">
    <source>
        <dbReference type="ARBA" id="ARBA00023242"/>
    </source>
</evidence>
<feature type="domain" description="JmjC" evidence="13">
    <location>
        <begin position="180"/>
        <end position="346"/>
    </location>
</feature>
<dbReference type="InterPro" id="IPR003347">
    <property type="entry name" value="JmjC_dom"/>
</dbReference>
<evidence type="ECO:0000256" key="2">
    <source>
        <dbReference type="ARBA" id="ARBA00004123"/>
    </source>
</evidence>
<comment type="cofactor">
    <cofactor evidence="1">
        <name>Fe(2+)</name>
        <dbReference type="ChEBI" id="CHEBI:29033"/>
    </cofactor>
</comment>
<feature type="region of interest" description="Disordered" evidence="12">
    <location>
        <begin position="376"/>
        <end position="519"/>
    </location>
</feature>
<keyword evidence="15" id="KW-1185">Reference proteome</keyword>
<dbReference type="PANTHER" id="PTHR12480">
    <property type="entry name" value="ARGININE DEMETHYLASE AND LYSYL-HYDROXYLASE JMJD"/>
    <property type="match status" value="1"/>
</dbReference>
<evidence type="ECO:0000256" key="1">
    <source>
        <dbReference type="ARBA" id="ARBA00001954"/>
    </source>
</evidence>
<dbReference type="Pfam" id="PF02373">
    <property type="entry name" value="JmjC"/>
    <property type="match status" value="1"/>
</dbReference>
<dbReference type="SUPFAM" id="SSF51197">
    <property type="entry name" value="Clavaminate synthase-like"/>
    <property type="match status" value="1"/>
</dbReference>
<evidence type="ECO:0000256" key="11">
    <source>
        <dbReference type="ARBA" id="ARBA00038068"/>
    </source>
</evidence>
<evidence type="ECO:0000256" key="8">
    <source>
        <dbReference type="ARBA" id="ARBA00023015"/>
    </source>
</evidence>
<name>A0ABR1DRA1_NECAM</name>
<comment type="similarity">
    <text evidence="11">Belongs to the JMJD6 family.</text>
</comment>
<accession>A0ABR1DRA1</accession>
<evidence type="ECO:0000313" key="14">
    <source>
        <dbReference type="EMBL" id="KAK6752962.1"/>
    </source>
</evidence>
<dbReference type="PROSITE" id="PS51184">
    <property type="entry name" value="JMJC"/>
    <property type="match status" value="1"/>
</dbReference>
<dbReference type="PANTHER" id="PTHR12480:SF32">
    <property type="entry name" value="BIFUNCTIONAL ARGININE DEMETHYLASE AND LYSYL-HYDROXYLASE JMJD6"/>
    <property type="match status" value="1"/>
</dbReference>
<keyword evidence="10" id="KW-0539">Nucleus</keyword>
<evidence type="ECO:0000256" key="4">
    <source>
        <dbReference type="ARBA" id="ARBA00022853"/>
    </source>
</evidence>
<dbReference type="Gene3D" id="2.60.120.650">
    <property type="entry name" value="Cupin"/>
    <property type="match status" value="1"/>
</dbReference>
<keyword evidence="5" id="KW-0223">Dioxygenase</keyword>
<keyword evidence="6" id="KW-0560">Oxidoreductase</keyword>
<keyword evidence="7" id="KW-0408">Iron</keyword>
<proteinExistence type="inferred from homology"/>
<keyword evidence="3" id="KW-0479">Metal-binding</keyword>
<dbReference type="SMART" id="SM00558">
    <property type="entry name" value="JmjC"/>
    <property type="match status" value="1"/>
</dbReference>
<evidence type="ECO:0000256" key="7">
    <source>
        <dbReference type="ARBA" id="ARBA00023004"/>
    </source>
</evidence>
<evidence type="ECO:0000313" key="15">
    <source>
        <dbReference type="Proteomes" id="UP001303046"/>
    </source>
</evidence>
<comment type="caution">
    <text evidence="14">The sequence shown here is derived from an EMBL/GenBank/DDBJ whole genome shotgun (WGS) entry which is preliminary data.</text>
</comment>
<reference evidence="14 15" key="1">
    <citation type="submission" date="2023-08" db="EMBL/GenBank/DDBJ databases">
        <title>A Necator americanus chromosomal reference genome.</title>
        <authorList>
            <person name="Ilik V."/>
            <person name="Petrzelkova K.J."/>
            <person name="Pardy F."/>
            <person name="Fuh T."/>
            <person name="Niatou-Singa F.S."/>
            <person name="Gouil Q."/>
            <person name="Baker L."/>
            <person name="Ritchie M.E."/>
            <person name="Jex A.R."/>
            <person name="Gazzola D."/>
            <person name="Li H."/>
            <person name="Toshio Fujiwara R."/>
            <person name="Zhan B."/>
            <person name="Aroian R.V."/>
            <person name="Pafco B."/>
            <person name="Schwarz E.M."/>
        </authorList>
    </citation>
    <scope>NUCLEOTIDE SEQUENCE [LARGE SCALE GENOMIC DNA]</scope>
    <source>
        <strain evidence="14 15">Aroian</strain>
        <tissue evidence="14">Whole animal</tissue>
    </source>
</reference>
<evidence type="ECO:0000256" key="9">
    <source>
        <dbReference type="ARBA" id="ARBA00023163"/>
    </source>
</evidence>
<evidence type="ECO:0000256" key="3">
    <source>
        <dbReference type="ARBA" id="ARBA00022723"/>
    </source>
</evidence>
<evidence type="ECO:0000259" key="13">
    <source>
        <dbReference type="PROSITE" id="PS51184"/>
    </source>
</evidence>
<dbReference type="Proteomes" id="UP001303046">
    <property type="component" value="Unassembled WGS sequence"/>
</dbReference>
<feature type="compositionally biased region" description="Acidic residues" evidence="12">
    <location>
        <begin position="443"/>
        <end position="457"/>
    </location>
</feature>
<comment type="subcellular location">
    <subcellularLocation>
        <location evidence="2">Nucleus</location>
    </subcellularLocation>
</comment>
<evidence type="ECO:0000256" key="5">
    <source>
        <dbReference type="ARBA" id="ARBA00022964"/>
    </source>
</evidence>
<keyword evidence="9" id="KW-0804">Transcription</keyword>
<sequence>MDTSTPVESDLWTYLTSHRFARDLADVSQIVKWKLFKRLSRMFYTKSERRVNSAQRRDRPELQKHGWDVLKLAKNFQLPPLDDKMERVDGTSITLEEFRRKYEAPRMPCVITGLTRNWKAHENWTIQKLLKDYPNDSFKVGEGSSGDTIFLKFKYFAEYMRENEDDSPLYIFDEYFGEGKRTKEMLKDYDVPVFFKENLFDLLGNDTKRPPYRWIVIGPARSGTNIHIDPLGTSAWNALIHGHKRWVFIHPDTPHEFVTIPKSERGIHPNEAITWFSTVYKRIHQGDWPFERYPAYECRQNPGETLFVPCGWWHVVINEDDTVAVTQNFCSPVNLPYVYPTIREERPSLASAFLEKLNDLRPELMQTVYESLLDPKPILDSYGSDSEKEVIGANDGYDESETTSFSTDESSDQDSGDNECDEEEAEETEETEDEQEEKGGEKEESDEEEDEEEESDSQEAVVNKSGFVDIAEGSEDEGGFCESGDSEDSETYSDYDTDDDDDDDVSERSSPSPEIHTEPVRAITPILTASEGGLKRRAVTSPNRRLGIPIFLNSTPRSFNN</sequence>
<feature type="compositionally biased region" description="Acidic residues" evidence="12">
    <location>
        <begin position="472"/>
        <end position="505"/>
    </location>
</feature>
<feature type="compositionally biased region" description="Acidic residues" evidence="12">
    <location>
        <begin position="409"/>
        <end position="436"/>
    </location>
</feature>
<gene>
    <name evidence="14" type="primary">Necator_chrIV.g17309</name>
    <name evidence="14" type="ORF">RB195_004011</name>
</gene>
<organism evidence="14 15">
    <name type="scientific">Necator americanus</name>
    <name type="common">Human hookworm</name>
    <dbReference type="NCBI Taxonomy" id="51031"/>
    <lineage>
        <taxon>Eukaryota</taxon>
        <taxon>Metazoa</taxon>
        <taxon>Ecdysozoa</taxon>
        <taxon>Nematoda</taxon>
        <taxon>Chromadorea</taxon>
        <taxon>Rhabditida</taxon>
        <taxon>Rhabditina</taxon>
        <taxon>Rhabditomorpha</taxon>
        <taxon>Strongyloidea</taxon>
        <taxon>Ancylostomatidae</taxon>
        <taxon>Bunostominae</taxon>
        <taxon>Necator</taxon>
    </lineage>
</organism>
<dbReference type="InterPro" id="IPR050910">
    <property type="entry name" value="JMJD6_ArgDemeth/LysHydrox"/>
</dbReference>
<dbReference type="EMBL" id="JAVFWL010000004">
    <property type="protein sequence ID" value="KAK6752962.1"/>
    <property type="molecule type" value="Genomic_DNA"/>
</dbReference>
<evidence type="ECO:0000256" key="6">
    <source>
        <dbReference type="ARBA" id="ARBA00023002"/>
    </source>
</evidence>
<protein>
    <recommendedName>
        <fullName evidence="13">JmjC domain-containing protein</fullName>
    </recommendedName>
</protein>
<keyword evidence="8" id="KW-0805">Transcription regulation</keyword>
<evidence type="ECO:0000256" key="12">
    <source>
        <dbReference type="SAM" id="MobiDB-lite"/>
    </source>
</evidence>